<keyword evidence="1" id="KW-0732">Signal</keyword>
<dbReference type="RefSeq" id="WP_228118282.1">
    <property type="nucleotide sequence ID" value="NZ_BARC01000005.1"/>
</dbReference>
<comment type="caution">
    <text evidence="2">The sequence shown here is derived from an EMBL/GenBank/DDBJ whole genome shotgun (WGS) entry which is preliminary data.</text>
</comment>
<evidence type="ECO:0000313" key="3">
    <source>
        <dbReference type="Proteomes" id="UP000321230"/>
    </source>
</evidence>
<feature type="chain" id="PRO_5021784908" description="Lipoprotein" evidence="1">
    <location>
        <begin position="28"/>
        <end position="172"/>
    </location>
</feature>
<protein>
    <recommendedName>
        <fullName evidence="4">Lipoprotein</fullName>
    </recommendedName>
</protein>
<dbReference type="Proteomes" id="UP000321230">
    <property type="component" value="Unassembled WGS sequence"/>
</dbReference>
<proteinExistence type="predicted"/>
<dbReference type="AlphaFoldDB" id="A0A511AZF5"/>
<evidence type="ECO:0008006" key="4">
    <source>
        <dbReference type="Google" id="ProtNLM"/>
    </source>
</evidence>
<reference evidence="2 3" key="1">
    <citation type="submission" date="2019-07" db="EMBL/GenBank/DDBJ databases">
        <title>Whole genome shotgun sequence of Gluconobacter wancherniae NBRC 103581.</title>
        <authorList>
            <person name="Hosoyama A."/>
            <person name="Uohara A."/>
            <person name="Ohji S."/>
            <person name="Ichikawa N."/>
        </authorList>
    </citation>
    <scope>NUCLEOTIDE SEQUENCE [LARGE SCALE GENOMIC DNA]</scope>
    <source>
        <strain evidence="2 3">NBRC 103581</strain>
    </source>
</reference>
<gene>
    <name evidence="2" type="ORF">GWA01_03310</name>
</gene>
<dbReference type="PROSITE" id="PS51257">
    <property type="entry name" value="PROKAR_LIPOPROTEIN"/>
    <property type="match status" value="1"/>
</dbReference>
<name>A0A511AZF5_9PROT</name>
<keyword evidence="3" id="KW-1185">Reference proteome</keyword>
<dbReference type="EMBL" id="BJUZ01000001">
    <property type="protein sequence ID" value="GEK92561.1"/>
    <property type="molecule type" value="Genomic_DNA"/>
</dbReference>
<accession>A0A511AZF5</accession>
<evidence type="ECO:0000313" key="2">
    <source>
        <dbReference type="EMBL" id="GEK92561.1"/>
    </source>
</evidence>
<feature type="signal peptide" evidence="1">
    <location>
        <begin position="1"/>
        <end position="27"/>
    </location>
</feature>
<organism evidence="2 3">
    <name type="scientific">Gluconobacter wancherniae NBRC 103581</name>
    <dbReference type="NCBI Taxonomy" id="656744"/>
    <lineage>
        <taxon>Bacteria</taxon>
        <taxon>Pseudomonadati</taxon>
        <taxon>Pseudomonadota</taxon>
        <taxon>Alphaproteobacteria</taxon>
        <taxon>Acetobacterales</taxon>
        <taxon>Acetobacteraceae</taxon>
        <taxon>Gluconobacter</taxon>
    </lineage>
</organism>
<sequence length="172" mass="18009">MIRNITGGLCALLLASAFPLSISTACAQGVQSQTEVDGQPGNSAAQMPPQVRADITRAMQYPLPADFMNRASATLGELSQNGIQPPSSQGMSLEATIHQMTRISGLEPILREHGFTPESFVMGMTAFGMTIAASNGQLPAGLPSPNPANVALFQAHPEQVNALMQAMGNPPH</sequence>
<evidence type="ECO:0000256" key="1">
    <source>
        <dbReference type="SAM" id="SignalP"/>
    </source>
</evidence>